<sequence length="277" mass="31306">MLTNRINFNHSQSNHLTTILYIVELCWFALIFVFIPSIALGSDGHDLKRYQGGKPKHGWQIQNKESSISFRLRKDGRHKRYGGKISIGSPYLEVGAGYGIWYKAQQPKMANYQSPMEVFVEYGHLGNPISYQLGANFNTAFVQEIFVLKPKVIFAGAKYTLPNISNQAPFRIHPYTTAGITGWQTNLTDRVYPGIISYEFKTEKDKGVGAYAGAGVSFKYKQWSLSPQFTYYLSGIGQYLAGAFEKQDINTGYMSATVRLAYRFRFGTNKIACPSYN</sequence>
<feature type="transmembrane region" description="Helical" evidence="1">
    <location>
        <begin position="20"/>
        <end position="40"/>
    </location>
</feature>
<dbReference type="Proteomes" id="UP001172082">
    <property type="component" value="Unassembled WGS sequence"/>
</dbReference>
<name>A0ABT8KWZ0_9BACT</name>
<organism evidence="2 3">
    <name type="scientific">Splendidivirga corallicola</name>
    <dbReference type="NCBI Taxonomy" id="3051826"/>
    <lineage>
        <taxon>Bacteria</taxon>
        <taxon>Pseudomonadati</taxon>
        <taxon>Bacteroidota</taxon>
        <taxon>Cytophagia</taxon>
        <taxon>Cytophagales</taxon>
        <taxon>Splendidivirgaceae</taxon>
        <taxon>Splendidivirga</taxon>
    </lineage>
</organism>
<keyword evidence="1" id="KW-0812">Transmembrane</keyword>
<keyword evidence="3" id="KW-1185">Reference proteome</keyword>
<keyword evidence="1" id="KW-0472">Membrane</keyword>
<proteinExistence type="predicted"/>
<dbReference type="InterPro" id="IPR011250">
    <property type="entry name" value="OMP/PagP_B-barrel"/>
</dbReference>
<reference evidence="2" key="1">
    <citation type="submission" date="2023-06" db="EMBL/GenBank/DDBJ databases">
        <title>Genomic of Parafulvivirga corallium.</title>
        <authorList>
            <person name="Wang G."/>
        </authorList>
    </citation>
    <scope>NUCLEOTIDE SEQUENCE</scope>
    <source>
        <strain evidence="2">BMA10</strain>
    </source>
</reference>
<gene>
    <name evidence="2" type="ORF">QQ008_22285</name>
</gene>
<keyword evidence="1" id="KW-1133">Transmembrane helix</keyword>
<evidence type="ECO:0000313" key="3">
    <source>
        <dbReference type="Proteomes" id="UP001172082"/>
    </source>
</evidence>
<dbReference type="Gene3D" id="2.40.160.20">
    <property type="match status" value="1"/>
</dbReference>
<protein>
    <recommendedName>
        <fullName evidence="4">Outer membrane protein beta-barrel domain-containing protein</fullName>
    </recommendedName>
</protein>
<comment type="caution">
    <text evidence="2">The sequence shown here is derived from an EMBL/GenBank/DDBJ whole genome shotgun (WGS) entry which is preliminary data.</text>
</comment>
<evidence type="ECO:0000256" key="1">
    <source>
        <dbReference type="SAM" id="Phobius"/>
    </source>
</evidence>
<dbReference type="EMBL" id="JAUJEA010000010">
    <property type="protein sequence ID" value="MDN5204138.1"/>
    <property type="molecule type" value="Genomic_DNA"/>
</dbReference>
<dbReference type="RefSeq" id="WP_346754162.1">
    <property type="nucleotide sequence ID" value="NZ_JAUJEA010000010.1"/>
</dbReference>
<dbReference type="SUPFAM" id="SSF56925">
    <property type="entry name" value="OMPA-like"/>
    <property type="match status" value="1"/>
</dbReference>
<evidence type="ECO:0008006" key="4">
    <source>
        <dbReference type="Google" id="ProtNLM"/>
    </source>
</evidence>
<accession>A0ABT8KWZ0</accession>
<evidence type="ECO:0000313" key="2">
    <source>
        <dbReference type="EMBL" id="MDN5204138.1"/>
    </source>
</evidence>